<comment type="similarity">
    <text evidence="1 8">Belongs to the bacterial ribosomal protein bS6 family.</text>
</comment>
<dbReference type="InterPro" id="IPR020814">
    <property type="entry name" value="Ribosomal_S6_plastid/chlpt"/>
</dbReference>
<dbReference type="HAMAP" id="MF_00360">
    <property type="entry name" value="Ribosomal_bS6"/>
    <property type="match status" value="1"/>
</dbReference>
<reference evidence="9 10" key="1">
    <citation type="submission" date="2016-10" db="EMBL/GenBank/DDBJ databases">
        <authorList>
            <person name="de Groot N.N."/>
        </authorList>
    </citation>
    <scope>NUCLEOTIDE SEQUENCE [LARGE SCALE GENOMIC DNA]</scope>
    <source>
        <strain evidence="9 10">CGMCC 4.5506</strain>
    </source>
</reference>
<dbReference type="GO" id="GO:0006412">
    <property type="term" value="P:translation"/>
    <property type="evidence" value="ECO:0007669"/>
    <property type="project" value="UniProtKB-UniRule"/>
</dbReference>
<evidence type="ECO:0000256" key="3">
    <source>
        <dbReference type="ARBA" id="ARBA00022884"/>
    </source>
</evidence>
<dbReference type="CDD" id="cd00473">
    <property type="entry name" value="bS6"/>
    <property type="match status" value="1"/>
</dbReference>
<comment type="function">
    <text evidence="6 8">Binds together with bS18 to 16S ribosomal RNA.</text>
</comment>
<dbReference type="SUPFAM" id="SSF54995">
    <property type="entry name" value="Ribosomal protein S6"/>
    <property type="match status" value="1"/>
</dbReference>
<evidence type="ECO:0000256" key="7">
    <source>
        <dbReference type="ARBA" id="ARBA00035294"/>
    </source>
</evidence>
<keyword evidence="2 8" id="KW-0699">rRNA-binding</keyword>
<gene>
    <name evidence="8" type="primary">rpsF</name>
    <name evidence="9" type="ORF">SAMN05421630_106364</name>
</gene>
<dbReference type="NCBIfam" id="TIGR00166">
    <property type="entry name" value="S6"/>
    <property type="match status" value="1"/>
</dbReference>
<protein>
    <recommendedName>
        <fullName evidence="7 8">Small ribosomal subunit protein bS6</fullName>
    </recommendedName>
</protein>
<organism evidence="9 10">
    <name type="scientific">Prauserella marina</name>
    <dbReference type="NCBI Taxonomy" id="530584"/>
    <lineage>
        <taxon>Bacteria</taxon>
        <taxon>Bacillati</taxon>
        <taxon>Actinomycetota</taxon>
        <taxon>Actinomycetes</taxon>
        <taxon>Pseudonocardiales</taxon>
        <taxon>Pseudonocardiaceae</taxon>
        <taxon>Prauserella</taxon>
    </lineage>
</organism>
<sequence>MPRHYEVMVILDPSLDERTVAPTLDNFLNVIRTSGGSVEKVDIWGRRRLSYEIAKNAEGIYAVLDLHSEPEAVKELDRQLSLQETVLRTKVVRQTAPRGAKAAAKIAAAKA</sequence>
<dbReference type="GO" id="GO:0005737">
    <property type="term" value="C:cytoplasm"/>
    <property type="evidence" value="ECO:0007669"/>
    <property type="project" value="UniProtKB-ARBA"/>
</dbReference>
<name>A0A1G6STG1_9PSEU</name>
<dbReference type="Gene3D" id="3.30.70.60">
    <property type="match status" value="1"/>
</dbReference>
<dbReference type="AlphaFoldDB" id="A0A1G6STG1"/>
<dbReference type="GO" id="GO:0003735">
    <property type="term" value="F:structural constituent of ribosome"/>
    <property type="evidence" value="ECO:0007669"/>
    <property type="project" value="InterPro"/>
</dbReference>
<keyword evidence="10" id="KW-1185">Reference proteome</keyword>
<evidence type="ECO:0000313" key="9">
    <source>
        <dbReference type="EMBL" id="SDD19971.1"/>
    </source>
</evidence>
<evidence type="ECO:0000256" key="8">
    <source>
        <dbReference type="HAMAP-Rule" id="MF_00360"/>
    </source>
</evidence>
<accession>A0A1G6STG1</accession>
<evidence type="ECO:0000256" key="4">
    <source>
        <dbReference type="ARBA" id="ARBA00022980"/>
    </source>
</evidence>
<keyword evidence="5 8" id="KW-0687">Ribonucleoprotein</keyword>
<evidence type="ECO:0000256" key="2">
    <source>
        <dbReference type="ARBA" id="ARBA00022730"/>
    </source>
</evidence>
<dbReference type="EMBL" id="FMZE01000006">
    <property type="protein sequence ID" value="SDD19971.1"/>
    <property type="molecule type" value="Genomic_DNA"/>
</dbReference>
<evidence type="ECO:0000313" key="10">
    <source>
        <dbReference type="Proteomes" id="UP000199494"/>
    </source>
</evidence>
<dbReference type="STRING" id="530584.SAMN05421630_106364"/>
<dbReference type="InterPro" id="IPR035980">
    <property type="entry name" value="Ribosomal_bS6_sf"/>
</dbReference>
<proteinExistence type="inferred from homology"/>
<evidence type="ECO:0000256" key="5">
    <source>
        <dbReference type="ARBA" id="ARBA00023274"/>
    </source>
</evidence>
<dbReference type="FunFam" id="3.30.70.60:FF:000002">
    <property type="entry name" value="30S ribosomal protein S6"/>
    <property type="match status" value="1"/>
</dbReference>
<dbReference type="PANTHER" id="PTHR21011">
    <property type="entry name" value="MITOCHONDRIAL 28S RIBOSOMAL PROTEIN S6"/>
    <property type="match status" value="1"/>
</dbReference>
<dbReference type="GO" id="GO:0070181">
    <property type="term" value="F:small ribosomal subunit rRNA binding"/>
    <property type="evidence" value="ECO:0007669"/>
    <property type="project" value="TreeGrafter"/>
</dbReference>
<dbReference type="InterPro" id="IPR020815">
    <property type="entry name" value="Ribosomal_bS6_CS"/>
</dbReference>
<dbReference type="GO" id="GO:1990904">
    <property type="term" value="C:ribonucleoprotein complex"/>
    <property type="evidence" value="ECO:0007669"/>
    <property type="project" value="UniProtKB-KW"/>
</dbReference>
<dbReference type="OrthoDB" id="9812702at2"/>
<dbReference type="PANTHER" id="PTHR21011:SF1">
    <property type="entry name" value="SMALL RIBOSOMAL SUBUNIT PROTEIN BS6M"/>
    <property type="match status" value="1"/>
</dbReference>
<dbReference type="RefSeq" id="WP_091806232.1">
    <property type="nucleotide sequence ID" value="NZ_CP016353.1"/>
</dbReference>
<evidence type="ECO:0000256" key="6">
    <source>
        <dbReference type="ARBA" id="ARBA00035104"/>
    </source>
</evidence>
<dbReference type="InterPro" id="IPR014717">
    <property type="entry name" value="Transl_elong_EF1B/ribsomal_bS6"/>
</dbReference>
<keyword evidence="4 8" id="KW-0689">Ribosomal protein</keyword>
<dbReference type="PROSITE" id="PS01048">
    <property type="entry name" value="RIBOSOMAL_S6"/>
    <property type="match status" value="1"/>
</dbReference>
<keyword evidence="3 8" id="KW-0694">RNA-binding</keyword>
<dbReference type="Proteomes" id="UP000199494">
    <property type="component" value="Unassembled WGS sequence"/>
</dbReference>
<dbReference type="GO" id="GO:0005840">
    <property type="term" value="C:ribosome"/>
    <property type="evidence" value="ECO:0007669"/>
    <property type="project" value="UniProtKB-KW"/>
</dbReference>
<dbReference type="Pfam" id="PF01250">
    <property type="entry name" value="Ribosomal_S6"/>
    <property type="match status" value="1"/>
</dbReference>
<dbReference type="InterPro" id="IPR000529">
    <property type="entry name" value="Ribosomal_bS6"/>
</dbReference>
<evidence type="ECO:0000256" key="1">
    <source>
        <dbReference type="ARBA" id="ARBA00009512"/>
    </source>
</evidence>